<dbReference type="GO" id="GO:0008800">
    <property type="term" value="F:beta-lactamase activity"/>
    <property type="evidence" value="ECO:0007669"/>
    <property type="project" value="UniProtKB-EC"/>
</dbReference>
<dbReference type="PANTHER" id="PTHR42951:SF17">
    <property type="entry name" value="METALLO-BETA-LACTAMASE DOMAIN-CONTAINING PROTEIN"/>
    <property type="match status" value="1"/>
</dbReference>
<protein>
    <submittedName>
        <fullName evidence="2">Metallo-beta-lactamase L1</fullName>
        <ecNumber evidence="2">3.5.2.6</ecNumber>
    </submittedName>
</protein>
<feature type="domain" description="Metallo-beta-lactamase" evidence="1">
    <location>
        <begin position="34"/>
        <end position="225"/>
    </location>
</feature>
<evidence type="ECO:0000259" key="1">
    <source>
        <dbReference type="SMART" id="SM00849"/>
    </source>
</evidence>
<dbReference type="EMBL" id="UGOD01000001">
    <property type="protein sequence ID" value="STX51066.1"/>
    <property type="molecule type" value="Genomic_DNA"/>
</dbReference>
<name>A0A378JIC6_9GAMM</name>
<keyword evidence="3" id="KW-1185">Reference proteome</keyword>
<dbReference type="NCBIfam" id="NF012229">
    <property type="entry name" value="bla_class_B_core"/>
    <property type="match status" value="1"/>
</dbReference>
<dbReference type="Gene3D" id="3.60.15.10">
    <property type="entry name" value="Ribonuclease Z/Hydroxyacylglutathione hydrolase-like"/>
    <property type="match status" value="1"/>
</dbReference>
<proteinExistence type="predicted"/>
<dbReference type="EC" id="3.5.2.6" evidence="2"/>
<dbReference type="InterPro" id="IPR050855">
    <property type="entry name" value="NDM-1-like"/>
</dbReference>
<accession>A0A378JIC6</accession>
<dbReference type="NCBIfam" id="NF033105">
    <property type="entry name" value="bla_subclass_B3"/>
    <property type="match status" value="1"/>
</dbReference>
<dbReference type="Pfam" id="PF00753">
    <property type="entry name" value="Lactamase_B"/>
    <property type="match status" value="1"/>
</dbReference>
<keyword evidence="2" id="KW-0378">Hydrolase</keyword>
<evidence type="ECO:0000313" key="2">
    <source>
        <dbReference type="EMBL" id="STX51066.1"/>
    </source>
</evidence>
<sequence length="274" mass="30601">MLVLSSQIIFAYPVGNAFPPFKIAENLYYVGMDDLASYLIVTSEGNILINSDLEANIPMIKANIKKLGFDYRDTKILLISHAHLDHAAGSKLIKQETNAQYMVMAQDVATVESGGIVDFFYANDKSMYFPATKVDKILHDGDQVKLGDTVLTAHLTPGHTKGCTTWSMQVKDKGKKYQAVIVGSLNVNPGYPLVNNKTYPNIASDYKQAINVLKRLPCDIFLGAHAVYFDLGKKYALLNKSQVNPFIDPVGYKKHIKQKENEFNLKLNEQKNHL</sequence>
<dbReference type="AlphaFoldDB" id="A0A378JIC6"/>
<evidence type="ECO:0000313" key="3">
    <source>
        <dbReference type="Proteomes" id="UP000254794"/>
    </source>
</evidence>
<dbReference type="SUPFAM" id="SSF56281">
    <property type="entry name" value="Metallo-hydrolase/oxidoreductase"/>
    <property type="match status" value="1"/>
</dbReference>
<dbReference type="Proteomes" id="UP000254794">
    <property type="component" value="Unassembled WGS sequence"/>
</dbReference>
<organism evidence="2 3">
    <name type="scientific">Legionella busanensis</name>
    <dbReference type="NCBI Taxonomy" id="190655"/>
    <lineage>
        <taxon>Bacteria</taxon>
        <taxon>Pseudomonadati</taxon>
        <taxon>Pseudomonadota</taxon>
        <taxon>Gammaproteobacteria</taxon>
        <taxon>Legionellales</taxon>
        <taxon>Legionellaceae</taxon>
        <taxon>Legionella</taxon>
    </lineage>
</organism>
<dbReference type="SMART" id="SM00849">
    <property type="entry name" value="Lactamase_B"/>
    <property type="match status" value="1"/>
</dbReference>
<dbReference type="InterPro" id="IPR001279">
    <property type="entry name" value="Metallo-B-lactamas"/>
</dbReference>
<dbReference type="PANTHER" id="PTHR42951">
    <property type="entry name" value="METALLO-BETA-LACTAMASE DOMAIN-CONTAINING"/>
    <property type="match status" value="1"/>
</dbReference>
<gene>
    <name evidence="2" type="ORF">NCTC13316_01156</name>
</gene>
<dbReference type="InterPro" id="IPR036866">
    <property type="entry name" value="RibonucZ/Hydroxyglut_hydro"/>
</dbReference>
<reference evidence="2 3" key="1">
    <citation type="submission" date="2018-06" db="EMBL/GenBank/DDBJ databases">
        <authorList>
            <consortium name="Pathogen Informatics"/>
            <person name="Doyle S."/>
        </authorList>
    </citation>
    <scope>NUCLEOTIDE SEQUENCE [LARGE SCALE GENOMIC DNA]</scope>
    <source>
        <strain evidence="2 3">NCTC13316</strain>
    </source>
</reference>